<proteinExistence type="predicted"/>
<dbReference type="RefSeq" id="WP_344869151.1">
    <property type="nucleotide sequence ID" value="NZ_BAAAZN010000032.1"/>
</dbReference>
<reference evidence="2" key="1">
    <citation type="journal article" date="2019" name="Int. J. Syst. Evol. Microbiol.">
        <title>The Global Catalogue of Microorganisms (GCM) 10K type strain sequencing project: providing services to taxonomists for standard genome sequencing and annotation.</title>
        <authorList>
            <consortium name="The Broad Institute Genomics Platform"/>
            <consortium name="The Broad Institute Genome Sequencing Center for Infectious Disease"/>
            <person name="Wu L."/>
            <person name="Ma J."/>
        </authorList>
    </citation>
    <scope>NUCLEOTIDE SEQUENCE [LARGE SCALE GENOMIC DNA]</scope>
    <source>
        <strain evidence="2">JCM 16898</strain>
    </source>
</reference>
<evidence type="ECO:0000313" key="1">
    <source>
        <dbReference type="EMBL" id="GAA3586354.1"/>
    </source>
</evidence>
<sequence>MSTNAVGARPTQYAQRSLTAQSIERYQEWTVKRYAVSALAPEPGPEVHEFARAAVALSLPSAEGTALPYAFSVVHEDEDGCYVVVGWWSPNRLILHTRTWLGEWPQLSAPTEAPADATACIWEMVAIGHERDAWVRYVVRPAEPDLEAYLGSTISGQF</sequence>
<protein>
    <submittedName>
        <fullName evidence="1">Uncharacterized protein</fullName>
    </submittedName>
</protein>
<gene>
    <name evidence="1" type="ORF">GCM10022222_83780</name>
</gene>
<organism evidence="1 2">
    <name type="scientific">Amycolatopsis ultiminotia</name>
    <dbReference type="NCBI Taxonomy" id="543629"/>
    <lineage>
        <taxon>Bacteria</taxon>
        <taxon>Bacillati</taxon>
        <taxon>Actinomycetota</taxon>
        <taxon>Actinomycetes</taxon>
        <taxon>Pseudonocardiales</taxon>
        <taxon>Pseudonocardiaceae</taxon>
        <taxon>Amycolatopsis</taxon>
    </lineage>
</organism>
<comment type="caution">
    <text evidence="1">The sequence shown here is derived from an EMBL/GenBank/DDBJ whole genome shotgun (WGS) entry which is preliminary data.</text>
</comment>
<dbReference type="Proteomes" id="UP001500689">
    <property type="component" value="Unassembled WGS sequence"/>
</dbReference>
<keyword evidence="2" id="KW-1185">Reference proteome</keyword>
<name>A0ABP6YLY4_9PSEU</name>
<accession>A0ABP6YLY4</accession>
<dbReference type="EMBL" id="BAAAZN010000032">
    <property type="protein sequence ID" value="GAA3586354.1"/>
    <property type="molecule type" value="Genomic_DNA"/>
</dbReference>
<evidence type="ECO:0000313" key="2">
    <source>
        <dbReference type="Proteomes" id="UP001500689"/>
    </source>
</evidence>